<evidence type="ECO:0000256" key="4">
    <source>
        <dbReference type="ARBA" id="ARBA00022490"/>
    </source>
</evidence>
<evidence type="ECO:0000256" key="5">
    <source>
        <dbReference type="ARBA" id="ARBA00022884"/>
    </source>
</evidence>
<feature type="region of interest" description="Disordered" evidence="7">
    <location>
        <begin position="273"/>
        <end position="340"/>
    </location>
</feature>
<dbReference type="InterPro" id="IPR027408">
    <property type="entry name" value="PNPase/RNase_PH_dom_sf"/>
</dbReference>
<feature type="domain" description="Exoribonuclease phosphorolytic" evidence="8">
    <location>
        <begin position="29"/>
        <end position="160"/>
    </location>
</feature>
<keyword evidence="11" id="KW-1185">Reference proteome</keyword>
<accession>A0ABP1G6Y2</accession>
<dbReference type="PANTHER" id="PTHR11097">
    <property type="entry name" value="EXOSOME COMPLEX EXONUCLEASE RIBOSOMAL RNA PROCESSING PROTEIN"/>
    <property type="match status" value="1"/>
</dbReference>
<protein>
    <submittedName>
        <fullName evidence="10">G10917 protein</fullName>
    </submittedName>
</protein>
<dbReference type="CDD" id="cd11368">
    <property type="entry name" value="RNase_PH_RRP45"/>
    <property type="match status" value="1"/>
</dbReference>
<name>A0ABP1G6Y2_9CHLO</name>
<feature type="domain" description="Exoribonuclease phosphorolytic" evidence="9">
    <location>
        <begin position="194"/>
        <end position="260"/>
    </location>
</feature>
<keyword evidence="6" id="KW-0539">Nucleus</keyword>
<keyword evidence="4" id="KW-0963">Cytoplasm</keyword>
<evidence type="ECO:0000259" key="8">
    <source>
        <dbReference type="Pfam" id="PF01138"/>
    </source>
</evidence>
<dbReference type="SUPFAM" id="SSF55666">
    <property type="entry name" value="Ribonuclease PH domain 2-like"/>
    <property type="match status" value="1"/>
</dbReference>
<proteinExistence type="inferred from homology"/>
<evidence type="ECO:0000256" key="6">
    <source>
        <dbReference type="ARBA" id="ARBA00023242"/>
    </source>
</evidence>
<dbReference type="InterPro" id="IPR020568">
    <property type="entry name" value="Ribosomal_Su5_D2-typ_SF"/>
</dbReference>
<comment type="similarity">
    <text evidence="3">Belongs to the RNase PH family.</text>
</comment>
<evidence type="ECO:0000256" key="3">
    <source>
        <dbReference type="ARBA" id="ARBA00006678"/>
    </source>
</evidence>
<feature type="compositionally biased region" description="Polar residues" evidence="7">
    <location>
        <begin position="310"/>
        <end position="322"/>
    </location>
</feature>
<dbReference type="InterPro" id="IPR015847">
    <property type="entry name" value="ExoRNase_PH_dom2"/>
</dbReference>
<gene>
    <name evidence="10" type="primary">g10917</name>
    <name evidence="10" type="ORF">VP750_LOCUS9783</name>
</gene>
<dbReference type="Gene3D" id="3.30.230.70">
    <property type="entry name" value="GHMP Kinase, N-terminal domain"/>
    <property type="match status" value="1"/>
</dbReference>
<feature type="compositionally biased region" description="Polar residues" evidence="7">
    <location>
        <begin position="292"/>
        <end position="302"/>
    </location>
</feature>
<organism evidence="10 11">
    <name type="scientific">Coccomyxa viridis</name>
    <dbReference type="NCBI Taxonomy" id="1274662"/>
    <lineage>
        <taxon>Eukaryota</taxon>
        <taxon>Viridiplantae</taxon>
        <taxon>Chlorophyta</taxon>
        <taxon>core chlorophytes</taxon>
        <taxon>Trebouxiophyceae</taxon>
        <taxon>Trebouxiophyceae incertae sedis</taxon>
        <taxon>Coccomyxaceae</taxon>
        <taxon>Coccomyxa</taxon>
    </lineage>
</organism>
<dbReference type="InterPro" id="IPR033100">
    <property type="entry name" value="Rrp45"/>
</dbReference>
<dbReference type="SUPFAM" id="SSF54211">
    <property type="entry name" value="Ribosomal protein S5 domain 2-like"/>
    <property type="match status" value="1"/>
</dbReference>
<feature type="region of interest" description="Disordered" evidence="7">
    <location>
        <begin position="375"/>
        <end position="400"/>
    </location>
</feature>
<dbReference type="InterPro" id="IPR050590">
    <property type="entry name" value="Exosome_comp_Rrp42_subfam"/>
</dbReference>
<dbReference type="Pfam" id="PF01138">
    <property type="entry name" value="RNase_PH"/>
    <property type="match status" value="1"/>
</dbReference>
<keyword evidence="5" id="KW-0694">RNA-binding</keyword>
<dbReference type="Pfam" id="PF03725">
    <property type="entry name" value="RNase_PH_C"/>
    <property type="match status" value="1"/>
</dbReference>
<reference evidence="10 11" key="1">
    <citation type="submission" date="2024-06" db="EMBL/GenBank/DDBJ databases">
        <authorList>
            <person name="Kraege A."/>
            <person name="Thomma B."/>
        </authorList>
    </citation>
    <scope>NUCLEOTIDE SEQUENCE [LARGE SCALE GENOMIC DNA]</scope>
</reference>
<dbReference type="EMBL" id="CAXHTA020000017">
    <property type="protein sequence ID" value="CAL5227877.1"/>
    <property type="molecule type" value="Genomic_DNA"/>
</dbReference>
<evidence type="ECO:0000256" key="2">
    <source>
        <dbReference type="ARBA" id="ARBA00004496"/>
    </source>
</evidence>
<evidence type="ECO:0000259" key="9">
    <source>
        <dbReference type="Pfam" id="PF03725"/>
    </source>
</evidence>
<evidence type="ECO:0000256" key="1">
    <source>
        <dbReference type="ARBA" id="ARBA00004123"/>
    </source>
</evidence>
<comment type="caution">
    <text evidence="10">The sequence shown here is derived from an EMBL/GenBank/DDBJ whole genome shotgun (WGS) entry which is preliminary data.</text>
</comment>
<dbReference type="InterPro" id="IPR036345">
    <property type="entry name" value="ExoRNase_PH_dom2_sf"/>
</dbReference>
<evidence type="ECO:0000313" key="11">
    <source>
        <dbReference type="Proteomes" id="UP001497392"/>
    </source>
</evidence>
<sequence>MHISQNDRLFILKALKEDIRIDGRNPFDSRKVTVTLGLHNASATVSMGSTRVTTTIVPVLDAPFPDRPNEGTLRFNAEYSPMASSEFEGGRHSEAGMEMIRLLEQVLRNSRAVDREALCVLAGQKVWHLDVNVTVLDHAGNLTDACLLSAVAALMVFRRPEVEINTSNSGSGVARTLVLSPAVREPLPLSLHQLPLSTTFALFGAGESIVIDPTSREEAAASGVVTIIVNTNSDICAIRKASGVGIPLAQVQRLMHLASNRASEMMQDLKEVLQQHEASRVSSRVRRHASAPQQLGATSRSVNMLPPNDISATVQPYQLQEQDSGSGEETSSGEDDMSVGNPVRMIASSAEGVPISSHAQEAQYQEAALQHILTGGRSQRKAAPVDRPVASKKTAIGLQKEPQIDLDFLEGDTDPEKDVLDMRKALQTKNKQWQA</sequence>
<evidence type="ECO:0000313" key="10">
    <source>
        <dbReference type="EMBL" id="CAL5227877.1"/>
    </source>
</evidence>
<dbReference type="InterPro" id="IPR001247">
    <property type="entry name" value="ExoRNase_PH_dom1"/>
</dbReference>
<dbReference type="Proteomes" id="UP001497392">
    <property type="component" value="Unassembled WGS sequence"/>
</dbReference>
<evidence type="ECO:0000256" key="7">
    <source>
        <dbReference type="SAM" id="MobiDB-lite"/>
    </source>
</evidence>
<comment type="subcellular location">
    <subcellularLocation>
        <location evidence="2">Cytoplasm</location>
    </subcellularLocation>
    <subcellularLocation>
        <location evidence="1">Nucleus</location>
    </subcellularLocation>
</comment>
<dbReference type="PANTHER" id="PTHR11097:SF14">
    <property type="entry name" value="EXOSOME COMPLEX COMPONENT RRP45"/>
    <property type="match status" value="1"/>
</dbReference>